<accession>A0AAV9I0E0</accession>
<organism evidence="2 3">
    <name type="scientific">Cladorrhinum samala</name>
    <dbReference type="NCBI Taxonomy" id="585594"/>
    <lineage>
        <taxon>Eukaryota</taxon>
        <taxon>Fungi</taxon>
        <taxon>Dikarya</taxon>
        <taxon>Ascomycota</taxon>
        <taxon>Pezizomycotina</taxon>
        <taxon>Sordariomycetes</taxon>
        <taxon>Sordariomycetidae</taxon>
        <taxon>Sordariales</taxon>
        <taxon>Podosporaceae</taxon>
        <taxon>Cladorrhinum</taxon>
    </lineage>
</organism>
<reference evidence="2" key="2">
    <citation type="submission" date="2023-06" db="EMBL/GenBank/DDBJ databases">
        <authorList>
            <consortium name="Lawrence Berkeley National Laboratory"/>
            <person name="Mondo S.J."/>
            <person name="Hensen N."/>
            <person name="Bonometti L."/>
            <person name="Westerberg I."/>
            <person name="Brannstrom I.O."/>
            <person name="Guillou S."/>
            <person name="Cros-Aarteil S."/>
            <person name="Calhoun S."/>
            <person name="Haridas S."/>
            <person name="Kuo A."/>
            <person name="Pangilinan J."/>
            <person name="Riley R."/>
            <person name="Labutti K."/>
            <person name="Andreopoulos B."/>
            <person name="Lipzen A."/>
            <person name="Chen C."/>
            <person name="Yanf M."/>
            <person name="Daum C."/>
            <person name="Ng V."/>
            <person name="Clum A."/>
            <person name="Steindorff A."/>
            <person name="Ohm R."/>
            <person name="Martin F."/>
            <person name="Silar P."/>
            <person name="Natvig D."/>
            <person name="Lalanne C."/>
            <person name="Gautier V."/>
            <person name="Ament-Velasquez S.L."/>
            <person name="Kruys A."/>
            <person name="Hutchinson M.I."/>
            <person name="Powell A.J."/>
            <person name="Barry K."/>
            <person name="Miller A.N."/>
            <person name="Grigoriev I.V."/>
            <person name="Debuchy R."/>
            <person name="Gladieux P."/>
            <person name="Thoren M.H."/>
            <person name="Johannesson H."/>
        </authorList>
    </citation>
    <scope>NUCLEOTIDE SEQUENCE</scope>
    <source>
        <strain evidence="2">PSN324</strain>
    </source>
</reference>
<feature type="compositionally biased region" description="Pro residues" evidence="1">
    <location>
        <begin position="51"/>
        <end position="66"/>
    </location>
</feature>
<reference evidence="2" key="1">
    <citation type="journal article" date="2023" name="Mol. Phylogenet. Evol.">
        <title>Genome-scale phylogeny and comparative genomics of the fungal order Sordariales.</title>
        <authorList>
            <person name="Hensen N."/>
            <person name="Bonometti L."/>
            <person name="Westerberg I."/>
            <person name="Brannstrom I.O."/>
            <person name="Guillou S."/>
            <person name="Cros-Aarteil S."/>
            <person name="Calhoun S."/>
            <person name="Haridas S."/>
            <person name="Kuo A."/>
            <person name="Mondo S."/>
            <person name="Pangilinan J."/>
            <person name="Riley R."/>
            <person name="LaButti K."/>
            <person name="Andreopoulos B."/>
            <person name="Lipzen A."/>
            <person name="Chen C."/>
            <person name="Yan M."/>
            <person name="Daum C."/>
            <person name="Ng V."/>
            <person name="Clum A."/>
            <person name="Steindorff A."/>
            <person name="Ohm R.A."/>
            <person name="Martin F."/>
            <person name="Silar P."/>
            <person name="Natvig D.O."/>
            <person name="Lalanne C."/>
            <person name="Gautier V."/>
            <person name="Ament-Velasquez S.L."/>
            <person name="Kruys A."/>
            <person name="Hutchinson M.I."/>
            <person name="Powell A.J."/>
            <person name="Barry K."/>
            <person name="Miller A.N."/>
            <person name="Grigoriev I.V."/>
            <person name="Debuchy R."/>
            <person name="Gladieux P."/>
            <person name="Hiltunen Thoren M."/>
            <person name="Johannesson H."/>
        </authorList>
    </citation>
    <scope>NUCLEOTIDE SEQUENCE</scope>
    <source>
        <strain evidence="2">PSN324</strain>
    </source>
</reference>
<evidence type="ECO:0000313" key="2">
    <source>
        <dbReference type="EMBL" id="KAK4465414.1"/>
    </source>
</evidence>
<name>A0AAV9I0E0_9PEZI</name>
<evidence type="ECO:0000256" key="1">
    <source>
        <dbReference type="SAM" id="MobiDB-lite"/>
    </source>
</evidence>
<evidence type="ECO:0000313" key="3">
    <source>
        <dbReference type="Proteomes" id="UP001321749"/>
    </source>
</evidence>
<dbReference type="EMBL" id="MU864940">
    <property type="protein sequence ID" value="KAK4465414.1"/>
    <property type="molecule type" value="Genomic_DNA"/>
</dbReference>
<dbReference type="AlphaFoldDB" id="A0AAV9I0E0"/>
<feature type="compositionally biased region" description="Basic and acidic residues" evidence="1">
    <location>
        <begin position="221"/>
        <end position="256"/>
    </location>
</feature>
<feature type="region of interest" description="Disordered" evidence="1">
    <location>
        <begin position="221"/>
        <end position="266"/>
    </location>
</feature>
<gene>
    <name evidence="2" type="ORF">QBC42DRAFT_344016</name>
</gene>
<comment type="caution">
    <text evidence="2">The sequence shown here is derived from an EMBL/GenBank/DDBJ whole genome shotgun (WGS) entry which is preliminary data.</text>
</comment>
<sequence length="304" mass="34355">MSYGEPRRPGQGPIYQQPGIESMRWPYDNRHENPLFANYTPSPEVLASLGRPPPPTTATPMPPTRPPQTYQPRGPWTAPADYTTGSLPVFKPTPPLPDNVVRRPKPSKVPKPDPSAPPFAAWSLPGTQPIRTCANCSAPLAGSADPYTANLPCKHAATCTNPRCLKAYYGAPTQYALPYADALDKPLHCQTQGCGARIEAWCKVDCFYESGNRVVNIARRDTETRRAEERRQKEERRRHDWRVEEEDKKKEKEEKERRKREKKERDRDKECCDNSCNLGPCAICLICCHECLCCCSGLKEIRDF</sequence>
<feature type="region of interest" description="Disordered" evidence="1">
    <location>
        <begin position="1"/>
        <end position="119"/>
    </location>
</feature>
<proteinExistence type="predicted"/>
<keyword evidence="3" id="KW-1185">Reference proteome</keyword>
<protein>
    <submittedName>
        <fullName evidence="2">Uncharacterized protein</fullName>
    </submittedName>
</protein>
<dbReference type="Proteomes" id="UP001321749">
    <property type="component" value="Unassembled WGS sequence"/>
</dbReference>